<feature type="transmembrane region" description="Helical" evidence="1">
    <location>
        <begin position="184"/>
        <end position="203"/>
    </location>
</feature>
<evidence type="ECO:0000313" key="3">
    <source>
        <dbReference type="Proteomes" id="UP000248887"/>
    </source>
</evidence>
<feature type="transmembrane region" description="Helical" evidence="1">
    <location>
        <begin position="223"/>
        <end position="245"/>
    </location>
</feature>
<feature type="transmembrane region" description="Helical" evidence="1">
    <location>
        <begin position="150"/>
        <end position="172"/>
    </location>
</feature>
<dbReference type="EMBL" id="QFQD01000020">
    <property type="protein sequence ID" value="PZQ83367.1"/>
    <property type="molecule type" value="Genomic_DNA"/>
</dbReference>
<dbReference type="AlphaFoldDB" id="A0A2W5SKI7"/>
<evidence type="ECO:0000256" key="1">
    <source>
        <dbReference type="SAM" id="Phobius"/>
    </source>
</evidence>
<reference evidence="2 3" key="1">
    <citation type="submission" date="2017-08" db="EMBL/GenBank/DDBJ databases">
        <title>Infants hospitalized years apart are colonized by the same room-sourced microbial strains.</title>
        <authorList>
            <person name="Brooks B."/>
            <person name="Olm M.R."/>
            <person name="Firek B.A."/>
            <person name="Baker R."/>
            <person name="Thomas B.C."/>
            <person name="Morowitz M.J."/>
            <person name="Banfield J.F."/>
        </authorList>
    </citation>
    <scope>NUCLEOTIDE SEQUENCE [LARGE SCALE GENOMIC DNA]</scope>
    <source>
        <strain evidence="2">S2_005_001_R2_27</strain>
    </source>
</reference>
<keyword evidence="1" id="KW-0812">Transmembrane</keyword>
<sequence>MLIGLLAGLMTGALWGLTFIAPRAVLPFSAFDLSVLRYLVFGLVSVGLMVSPRFRLTGMAWPMLGTGLLLGAFGTFGYFLSISYAVLLAGPVLPPLIAGTAPVLLAIVANLHERSLPWRRLAWPLALIVAGLGVVNAASLQEAHANEASAILAGVGLSVVALLFWVAYGLVNAVVMRGADAPDALRWTCLQGVGCGTLAVLLLPLASGGPELLDFGSAATQRFLIWVVALGVIVSWLGTFGWVVASERLPMALSAQLIVAETVFGLVYGLAYEQRLPTAPEAVGTALQLIGVVVAVAIFSRRRIMPEPGTP</sequence>
<feature type="transmembrane region" description="Helical" evidence="1">
    <location>
        <begin position="92"/>
        <end position="109"/>
    </location>
</feature>
<feature type="transmembrane region" description="Helical" evidence="1">
    <location>
        <begin position="282"/>
        <end position="299"/>
    </location>
</feature>
<proteinExistence type="predicted"/>
<keyword evidence="1" id="KW-0472">Membrane</keyword>
<keyword evidence="1" id="KW-1133">Transmembrane helix</keyword>
<organism evidence="2 3">
    <name type="scientific">Ancylobacter novellus</name>
    <name type="common">Thiobacillus novellus</name>
    <dbReference type="NCBI Taxonomy" id="921"/>
    <lineage>
        <taxon>Bacteria</taxon>
        <taxon>Pseudomonadati</taxon>
        <taxon>Pseudomonadota</taxon>
        <taxon>Alphaproteobacteria</taxon>
        <taxon>Hyphomicrobiales</taxon>
        <taxon>Xanthobacteraceae</taxon>
        <taxon>Ancylobacter</taxon>
    </lineage>
</organism>
<feature type="transmembrane region" description="Helical" evidence="1">
    <location>
        <begin position="252"/>
        <end position="270"/>
    </location>
</feature>
<accession>A0A2W5SKI7</accession>
<comment type="caution">
    <text evidence="2">The sequence shown here is derived from an EMBL/GenBank/DDBJ whole genome shotgun (WGS) entry which is preliminary data.</text>
</comment>
<gene>
    <name evidence="2" type="ORF">DI549_08450</name>
</gene>
<dbReference type="Proteomes" id="UP000248887">
    <property type="component" value="Unassembled WGS sequence"/>
</dbReference>
<feature type="transmembrane region" description="Helical" evidence="1">
    <location>
        <begin position="36"/>
        <end position="54"/>
    </location>
</feature>
<feature type="transmembrane region" description="Helical" evidence="1">
    <location>
        <begin position="121"/>
        <end position="138"/>
    </location>
</feature>
<protein>
    <submittedName>
        <fullName evidence="2">EamA/RhaT family transporter</fullName>
    </submittedName>
</protein>
<feature type="transmembrane region" description="Helical" evidence="1">
    <location>
        <begin position="66"/>
        <end position="86"/>
    </location>
</feature>
<evidence type="ECO:0000313" key="2">
    <source>
        <dbReference type="EMBL" id="PZQ83367.1"/>
    </source>
</evidence>
<name>A0A2W5SKI7_ANCNO</name>